<evidence type="ECO:0000313" key="2">
    <source>
        <dbReference type="Proteomes" id="UP000176923"/>
    </source>
</evidence>
<comment type="caution">
    <text evidence="1">The sequence shown here is derived from an EMBL/GenBank/DDBJ whole genome shotgun (WGS) entry which is preliminary data.</text>
</comment>
<dbReference type="AlphaFoldDB" id="A0A1F5ZNN9"/>
<reference evidence="1 2" key="1">
    <citation type="journal article" date="2016" name="Nat. Commun.">
        <title>Thousands of microbial genomes shed light on interconnected biogeochemical processes in an aquifer system.</title>
        <authorList>
            <person name="Anantharaman K."/>
            <person name="Brown C.T."/>
            <person name="Hug L.A."/>
            <person name="Sharon I."/>
            <person name="Castelle C.J."/>
            <person name="Probst A.J."/>
            <person name="Thomas B.C."/>
            <person name="Singh A."/>
            <person name="Wilkins M.J."/>
            <person name="Karaoz U."/>
            <person name="Brodie E.L."/>
            <person name="Williams K.H."/>
            <person name="Hubbard S.S."/>
            <person name="Banfield J.F."/>
        </authorList>
    </citation>
    <scope>NUCLEOTIDE SEQUENCE [LARGE SCALE GENOMIC DNA]</scope>
</reference>
<organism evidence="1 2">
    <name type="scientific">Candidatus Gottesmanbacteria bacterium RIFCSPHIGHO2_02_FULL_39_11</name>
    <dbReference type="NCBI Taxonomy" id="1798382"/>
    <lineage>
        <taxon>Bacteria</taxon>
        <taxon>Candidatus Gottesmaniibacteriota</taxon>
    </lineage>
</organism>
<accession>A0A1F5ZNN9</accession>
<evidence type="ECO:0008006" key="3">
    <source>
        <dbReference type="Google" id="ProtNLM"/>
    </source>
</evidence>
<proteinExistence type="predicted"/>
<dbReference type="EMBL" id="MFJL01000029">
    <property type="protein sequence ID" value="OGG14041.1"/>
    <property type="molecule type" value="Genomic_DNA"/>
</dbReference>
<name>A0A1F5ZNN9_9BACT</name>
<gene>
    <name evidence="1" type="ORF">A3D77_00845</name>
</gene>
<protein>
    <recommendedName>
        <fullName evidence="3">Toxin-antitoxin system toxin component, PIN family</fullName>
    </recommendedName>
</protein>
<dbReference type="Proteomes" id="UP000176923">
    <property type="component" value="Unassembled WGS sequence"/>
</dbReference>
<evidence type="ECO:0000313" key="1">
    <source>
        <dbReference type="EMBL" id="OGG14041.1"/>
    </source>
</evidence>
<dbReference type="STRING" id="1798382.A3D77_00845"/>
<sequence>MDLLQNETIITSISVSVQRIATHPEDDLTIATALSAKADYLVTGDGPLLRKVGSSYQGVNLVAPSVFLEILKKHG</sequence>